<dbReference type="Proteomes" id="UP001150581">
    <property type="component" value="Unassembled WGS sequence"/>
</dbReference>
<gene>
    <name evidence="1" type="ORF">LPJ66_000951</name>
</gene>
<evidence type="ECO:0000313" key="2">
    <source>
        <dbReference type="Proteomes" id="UP001150581"/>
    </source>
</evidence>
<evidence type="ECO:0000313" key="1">
    <source>
        <dbReference type="EMBL" id="KAJ1901205.1"/>
    </source>
</evidence>
<organism evidence="1 2">
    <name type="scientific">Kickxella alabastrina</name>
    <dbReference type="NCBI Taxonomy" id="61397"/>
    <lineage>
        <taxon>Eukaryota</taxon>
        <taxon>Fungi</taxon>
        <taxon>Fungi incertae sedis</taxon>
        <taxon>Zoopagomycota</taxon>
        <taxon>Kickxellomycotina</taxon>
        <taxon>Kickxellomycetes</taxon>
        <taxon>Kickxellales</taxon>
        <taxon>Kickxellaceae</taxon>
        <taxon>Kickxella</taxon>
    </lineage>
</organism>
<name>A0ACC1IUJ9_9FUNG</name>
<proteinExistence type="predicted"/>
<reference evidence="1" key="1">
    <citation type="submission" date="2022-07" db="EMBL/GenBank/DDBJ databases">
        <title>Phylogenomic reconstructions and comparative analyses of Kickxellomycotina fungi.</title>
        <authorList>
            <person name="Reynolds N.K."/>
            <person name="Stajich J.E."/>
            <person name="Barry K."/>
            <person name="Grigoriev I.V."/>
            <person name="Crous P."/>
            <person name="Smith M.E."/>
        </authorList>
    </citation>
    <scope>NUCLEOTIDE SEQUENCE</scope>
    <source>
        <strain evidence="1">Benny 63K</strain>
    </source>
</reference>
<keyword evidence="2" id="KW-1185">Reference proteome</keyword>
<protein>
    <submittedName>
        <fullName evidence="1">Uncharacterized protein</fullName>
    </submittedName>
</protein>
<sequence length="569" mass="61680">MANNNNHAVEGGAVSKWRRVLNRLVARKPLEVILSEGRKTQMNRVLSRLDLIAVGIGAIIGTGIFVLTGVAAAENAGPAVIVSFIIAGVISALSAFSYAELASMVPISGSAYTYTYATMGELMSWIIGWDLILEYLVGSATVAVGWSAYIVSFFHDAFNVKFSATTTQAPVIWDSKELTFKVNHGSYINIPAMFVSLMVTAFLLMGIKQASWINKVIVCIKILVVLLFIFGACKFVDPDNYHPFVPPREGNSYGVIGIFKGAQRVFFAYIGFDAVSTAAQEAKDPQRDLPWGICASLGICTVLYIGVAAVMVGIISYSELKGIASPLTYALQFHDNTKWLRIFIEIGAICGLTSVILIGMMAQPRILYTMARDGMFPKIFGRLHRRFKTPFIPTLIAGLVCAVLSGVLPVDILADMTSVGTLLAFILVNIGVIIMRFTHPDAERGFKVPGGPFLIPIPGAVIALVILVLSDGPTLYRLLIWLAIGVVVYAFYGYRHSRVGNPERWSEDDVAYFGDGGVIFDDGNDGHEHKEQDMQNVDKSDPSVLSTAGNNQHHNDNNAGANVAAAARE</sequence>
<comment type="caution">
    <text evidence="1">The sequence shown here is derived from an EMBL/GenBank/DDBJ whole genome shotgun (WGS) entry which is preliminary data.</text>
</comment>
<accession>A0ACC1IUJ9</accession>
<dbReference type="EMBL" id="JANBPG010000039">
    <property type="protein sequence ID" value="KAJ1901205.1"/>
    <property type="molecule type" value="Genomic_DNA"/>
</dbReference>